<dbReference type="EMBL" id="QMQY01000013">
    <property type="protein sequence ID" value="RLE51226.1"/>
    <property type="molecule type" value="Genomic_DNA"/>
</dbReference>
<name>A0A497EVP3_9CREN</name>
<sequence>MPFKCIQCGKCCKNTEMPLTMEDIRRITALGFKVDEFAIFNGYYWQLRNINGHCYFLNPKTNKCKIYPYRPIGCKIYPIIYIENIGVSVDSECPMAYTVTEKEIEEAAPILIRIIKEIEGEDEENN</sequence>
<protein>
    <submittedName>
        <fullName evidence="1">YkgJ family cysteine cluster protein</fullName>
    </submittedName>
</protein>
<accession>A0A497EVP3</accession>
<organism evidence="1 2">
    <name type="scientific">Thermoproteota archaeon</name>
    <dbReference type="NCBI Taxonomy" id="2056631"/>
    <lineage>
        <taxon>Archaea</taxon>
        <taxon>Thermoproteota</taxon>
    </lineage>
</organism>
<gene>
    <name evidence="1" type="ORF">DRJ21_00580</name>
</gene>
<dbReference type="AlphaFoldDB" id="A0A497EVP3"/>
<comment type="caution">
    <text evidence="1">The sequence shown here is derived from an EMBL/GenBank/DDBJ whole genome shotgun (WGS) entry which is preliminary data.</text>
</comment>
<evidence type="ECO:0000313" key="1">
    <source>
        <dbReference type="EMBL" id="RLE51226.1"/>
    </source>
</evidence>
<dbReference type="PANTHER" id="PTHR35866:SF2">
    <property type="entry name" value="YKGJ FAMILY CYSTEINE CLUSTER PROTEIN"/>
    <property type="match status" value="1"/>
</dbReference>
<proteinExistence type="predicted"/>
<dbReference type="Proteomes" id="UP000281962">
    <property type="component" value="Unassembled WGS sequence"/>
</dbReference>
<reference evidence="1 2" key="1">
    <citation type="submission" date="2018-06" db="EMBL/GenBank/DDBJ databases">
        <title>Extensive metabolic versatility and redundancy in microbially diverse, dynamic hydrothermal sediments.</title>
        <authorList>
            <person name="Dombrowski N."/>
            <person name="Teske A."/>
            <person name="Baker B.J."/>
        </authorList>
    </citation>
    <scope>NUCLEOTIDE SEQUENCE [LARGE SCALE GENOMIC DNA]</scope>
    <source>
        <strain evidence="1">B30_G17</strain>
    </source>
</reference>
<dbReference type="Pfam" id="PF03692">
    <property type="entry name" value="CxxCxxCC"/>
    <property type="match status" value="1"/>
</dbReference>
<dbReference type="InterPro" id="IPR005358">
    <property type="entry name" value="Puta_zinc/iron-chelating_dom"/>
</dbReference>
<dbReference type="PANTHER" id="PTHR35866">
    <property type="entry name" value="PUTATIVE-RELATED"/>
    <property type="match status" value="1"/>
</dbReference>
<evidence type="ECO:0000313" key="2">
    <source>
        <dbReference type="Proteomes" id="UP000281962"/>
    </source>
</evidence>